<dbReference type="Pfam" id="PF07973">
    <property type="entry name" value="tRNA_SAD"/>
    <property type="match status" value="1"/>
</dbReference>
<keyword evidence="18" id="KW-1185">Reference proteome</keyword>
<keyword evidence="7 15" id="KW-0862">Zinc</keyword>
<dbReference type="FunFam" id="2.40.30.130:FF:000004">
    <property type="entry name" value="Alanine--tRNA ligase"/>
    <property type="match status" value="1"/>
</dbReference>
<dbReference type="GO" id="GO:0002161">
    <property type="term" value="F:aminoacyl-tRNA deacylase activity"/>
    <property type="evidence" value="ECO:0007669"/>
    <property type="project" value="TreeGrafter"/>
</dbReference>
<keyword evidence="12 15" id="KW-0030">Aminoacyl-tRNA synthetase</keyword>
<evidence type="ECO:0000313" key="17">
    <source>
        <dbReference type="EMBL" id="KAJ8663473.1"/>
    </source>
</evidence>
<dbReference type="Pfam" id="PF26023">
    <property type="entry name" value="ALA1"/>
    <property type="match status" value="1"/>
</dbReference>
<gene>
    <name evidence="15" type="primary">ALA1</name>
    <name evidence="17" type="ORF">O0I10_000714</name>
</gene>
<comment type="catalytic activity">
    <reaction evidence="13 15">
        <text>tRNA(Ala) + L-alanine + ATP = L-alanyl-tRNA(Ala) + AMP + diphosphate</text>
        <dbReference type="Rhea" id="RHEA:12540"/>
        <dbReference type="Rhea" id="RHEA-COMP:9657"/>
        <dbReference type="Rhea" id="RHEA-COMP:9923"/>
        <dbReference type="ChEBI" id="CHEBI:30616"/>
        <dbReference type="ChEBI" id="CHEBI:33019"/>
        <dbReference type="ChEBI" id="CHEBI:57972"/>
        <dbReference type="ChEBI" id="CHEBI:78442"/>
        <dbReference type="ChEBI" id="CHEBI:78497"/>
        <dbReference type="ChEBI" id="CHEBI:456215"/>
        <dbReference type="EC" id="6.1.1.7"/>
    </reaction>
</comment>
<evidence type="ECO:0000256" key="3">
    <source>
        <dbReference type="ARBA" id="ARBA00022555"/>
    </source>
</evidence>
<feature type="domain" description="Alanyl-transfer RNA synthetases family profile" evidence="16">
    <location>
        <begin position="9"/>
        <end position="768"/>
    </location>
</feature>
<dbReference type="SMART" id="SM00863">
    <property type="entry name" value="tRNA_SAD"/>
    <property type="match status" value="1"/>
</dbReference>
<dbReference type="SUPFAM" id="SSF101353">
    <property type="entry name" value="Putative anticodon-binding domain of alanyl-tRNA synthetase (AlaRS)"/>
    <property type="match status" value="1"/>
</dbReference>
<dbReference type="GO" id="GO:0005739">
    <property type="term" value="C:mitochondrion"/>
    <property type="evidence" value="ECO:0007669"/>
    <property type="project" value="UniProtKB-SubCell"/>
</dbReference>
<dbReference type="FunFam" id="3.10.310.40:FF:000003">
    <property type="entry name" value="Alanine--tRNA ligase"/>
    <property type="match status" value="1"/>
</dbReference>
<comment type="subcellular location">
    <subcellularLocation>
        <location evidence="15">Mitochondrion</location>
    </subcellularLocation>
    <subcellularLocation>
        <location evidence="15">Cytoplasm</location>
    </subcellularLocation>
</comment>
<dbReference type="SUPFAM" id="SSF50447">
    <property type="entry name" value="Translation proteins"/>
    <property type="match status" value="1"/>
</dbReference>
<dbReference type="InterPro" id="IPR023033">
    <property type="entry name" value="Ala_tRNA_ligase_euk/bac"/>
</dbReference>
<evidence type="ECO:0000259" key="16">
    <source>
        <dbReference type="PROSITE" id="PS50860"/>
    </source>
</evidence>
<dbReference type="Pfam" id="PF01411">
    <property type="entry name" value="tRNA-synt_2c"/>
    <property type="match status" value="1"/>
</dbReference>
<keyword evidence="2 15" id="KW-0963">Cytoplasm</keyword>
<dbReference type="EMBL" id="JARTCD010000002">
    <property type="protein sequence ID" value="KAJ8663473.1"/>
    <property type="molecule type" value="Genomic_DNA"/>
</dbReference>
<dbReference type="HAMAP" id="MF_00036_B">
    <property type="entry name" value="Ala_tRNA_synth_B"/>
    <property type="match status" value="1"/>
</dbReference>
<keyword evidence="3 15" id="KW-0820">tRNA-binding</keyword>
<evidence type="ECO:0000256" key="6">
    <source>
        <dbReference type="ARBA" id="ARBA00022741"/>
    </source>
</evidence>
<evidence type="ECO:0000256" key="9">
    <source>
        <dbReference type="ARBA" id="ARBA00022884"/>
    </source>
</evidence>
<feature type="binding site" evidence="15">
    <location>
        <position position="610"/>
    </location>
    <ligand>
        <name>Zn(2+)</name>
        <dbReference type="ChEBI" id="CHEBI:29105"/>
    </ligand>
</feature>
<dbReference type="EC" id="6.1.1.7" evidence="15"/>
<dbReference type="GO" id="GO:0008270">
    <property type="term" value="F:zinc ion binding"/>
    <property type="evidence" value="ECO:0007669"/>
    <property type="project" value="UniProtKB-UniRule"/>
</dbReference>
<reference evidence="17 18" key="1">
    <citation type="submission" date="2023-03" db="EMBL/GenBank/DDBJ databases">
        <title>Genome sequence of Lichtheimia ornata CBS 291.66.</title>
        <authorList>
            <person name="Mohabir J.T."/>
            <person name="Shea T.P."/>
            <person name="Kurbessoian T."/>
            <person name="Berby B."/>
            <person name="Fontaine J."/>
            <person name="Livny J."/>
            <person name="Gnirke A."/>
            <person name="Stajich J.E."/>
            <person name="Cuomo C.A."/>
        </authorList>
    </citation>
    <scope>NUCLEOTIDE SEQUENCE [LARGE SCALE GENOMIC DNA]</scope>
    <source>
        <strain evidence="17">CBS 291.66</strain>
    </source>
</reference>
<dbReference type="InterPro" id="IPR045864">
    <property type="entry name" value="aa-tRNA-synth_II/BPL/LPL"/>
</dbReference>
<dbReference type="AlphaFoldDB" id="A0AAD7Y455"/>
<keyword evidence="10 15" id="KW-0648">Protein biosynthesis</keyword>
<dbReference type="Gene3D" id="2.40.30.130">
    <property type="match status" value="1"/>
</dbReference>
<dbReference type="SUPFAM" id="SSF55186">
    <property type="entry name" value="ThrRS/AlaRS common domain"/>
    <property type="match status" value="1"/>
</dbReference>
<dbReference type="PANTHER" id="PTHR11777:SF9">
    <property type="entry name" value="ALANINE--TRNA LIGASE, CYTOPLASMIC"/>
    <property type="match status" value="1"/>
</dbReference>
<evidence type="ECO:0000256" key="7">
    <source>
        <dbReference type="ARBA" id="ARBA00022833"/>
    </source>
</evidence>
<comment type="function">
    <text evidence="14 15">Catalyzes the attachment of alanine to tRNA(Ala) in a two-step reaction: alanine is first activated by ATP to form Ala-AMP and then transferred to the acceptor end of tRNA(Ala). Also edits incorrectly charged tRNA(Ala) via its editing domain.</text>
</comment>
<dbReference type="InterPro" id="IPR018162">
    <property type="entry name" value="Ala-tRNA-ligase_IIc_anticod-bd"/>
</dbReference>
<dbReference type="InterPro" id="IPR018164">
    <property type="entry name" value="Ala-tRNA-synth_IIc_N"/>
</dbReference>
<dbReference type="PRINTS" id="PR00980">
    <property type="entry name" value="TRNASYNTHALA"/>
</dbReference>
<evidence type="ECO:0000256" key="8">
    <source>
        <dbReference type="ARBA" id="ARBA00022840"/>
    </source>
</evidence>
<dbReference type="InterPro" id="IPR018165">
    <property type="entry name" value="Ala-tRNA-synth_IIc_core"/>
</dbReference>
<dbReference type="Proteomes" id="UP001234581">
    <property type="component" value="Unassembled WGS sequence"/>
</dbReference>
<dbReference type="NCBIfam" id="TIGR00344">
    <property type="entry name" value="alaS"/>
    <property type="match status" value="1"/>
</dbReference>
<evidence type="ECO:0000256" key="1">
    <source>
        <dbReference type="ARBA" id="ARBA00008429"/>
    </source>
</evidence>
<comment type="cofactor">
    <cofactor evidence="15">
        <name>Zn(2+)</name>
        <dbReference type="ChEBI" id="CHEBI:29105"/>
    </cofactor>
    <text evidence="15">Binds 1 zinc ion per subunit.</text>
</comment>
<dbReference type="FunFam" id="3.30.980.10:FF:000004">
    <property type="entry name" value="Alanine--tRNA ligase, cytoplasmic"/>
    <property type="match status" value="1"/>
</dbReference>
<dbReference type="InterPro" id="IPR009000">
    <property type="entry name" value="Transl_B-barrel_sf"/>
</dbReference>
<evidence type="ECO:0000256" key="13">
    <source>
        <dbReference type="ARBA" id="ARBA00048300"/>
    </source>
</evidence>
<dbReference type="PANTHER" id="PTHR11777">
    <property type="entry name" value="ALANYL-TRNA SYNTHETASE"/>
    <property type="match status" value="1"/>
</dbReference>
<dbReference type="InterPro" id="IPR003156">
    <property type="entry name" value="DHHA1_dom"/>
</dbReference>
<dbReference type="InterPro" id="IPR012947">
    <property type="entry name" value="tRNA_SAD"/>
</dbReference>
<dbReference type="GO" id="GO:0000049">
    <property type="term" value="F:tRNA binding"/>
    <property type="evidence" value="ECO:0007669"/>
    <property type="project" value="UniProtKB-KW"/>
</dbReference>
<keyword evidence="8 15" id="KW-0067">ATP-binding</keyword>
<accession>A0AAD7Y455</accession>
<comment type="domain">
    <text evidence="15">Consists of three domains; the N-terminal catalytic domain, the editing domain and the C-terminal C-Ala domain. The editing domain removes incorrectly charged amino acids, while the C-Ala domain, along with tRNA(Ala), serves as a bridge to cooperatively bring together the editing and aminoacylation centers thus stimulating deacylation of misacylated tRNAs.</text>
</comment>
<sequence length="962" mass="106072">MTQQQQLEWPVNRVRSAFIDYFIKENDHTFVPSSSTIPHDDPTLLFANAGMNQYKSVFLGTVDPNSPLAGLKSATNSQKCIRAGGKHNDLDDVGKDTYHHTFFEMLGNWSFGDYFKTGAAKMCWTFLTEVLKLPSDRLYVTYFGGDEKLGLEADLEAKQIWMDIGVAEDHLLPGDVKDNFWEMGETGPCGPCSEVHYDRIGGRNASSLVNMDDPNVIEIWNVVFIQFNREADGKLRPLPNKHIDTGLGLERLVSIMQNVYSNYDTDVFAPLFAKIKEITGARSYEGKLGAEDVDGVDTAYRVVADHIRTLTFAISDGGVPSNEGRGYVLRRILRRGARYARKYFNYPIGNFFSQLVDTLVDQMGHHFPELTKMSAEVKSILDEEEVAFAKTLDRGEKLFDQYRIKAQEAGNKTLSGNDVWRLYDTYGFPVDLTRVMAEENGLTVDEKEFEAAQEAAKNASRKAKGGNAGEDVVALDVHDLGALEKMDAVPTTDDSFKYLAGNVQGKIKAIVFEHKFLDDTEQIPKDRRFGILTDKTNFYAESGGQEYDTGSIITLDGETEFAVQDCQSFGGYVLHIGYLKYGQLKIDSDVELSFDALRRHPLKNNHTGTHILNFALRKVLGENVDQKGSLVAPEKLRFDFSFKSALTTPQLAETEKICNEMIAKNDPVFSKEVPLPVAKAIHGLRAVFGETYPDPVRVVSVGYDVDEVTSDVSNPKWATTSIEFCGGTHVAKTGDIKRFAILEESGIAKGIRRIVAVTGEEAQAADRLAKSFESRLDELEKLTAGPELDAALKTIAKDLDSIAISTVTKAEFRERYNKVKKAAVNAGKALAAQQLKEAQDAVKNHFEQNPEAKFLVTMLNVGNNSKALAGAIAYTKSNHKDKAVYVFSADQTSGRVSHNCIVSKDLVAQGLKASEWADVVAAKVGGKKGGKDEAAQGSGDKLDGLDEAIKAAEEFAKLKVSA</sequence>
<dbReference type="Gene3D" id="3.30.930.10">
    <property type="entry name" value="Bira Bifunctional Protein, Domain 2"/>
    <property type="match status" value="1"/>
</dbReference>
<dbReference type="InterPro" id="IPR050058">
    <property type="entry name" value="Ala-tRNA_ligase"/>
</dbReference>
<keyword evidence="9 15" id="KW-0694">RNA-binding</keyword>
<feature type="binding site" evidence="15">
    <location>
        <position position="606"/>
    </location>
    <ligand>
        <name>Zn(2+)</name>
        <dbReference type="ChEBI" id="CHEBI:29105"/>
    </ligand>
</feature>
<evidence type="ECO:0000256" key="2">
    <source>
        <dbReference type="ARBA" id="ARBA00022490"/>
    </source>
</evidence>
<keyword evidence="11 15" id="KW-0496">Mitochondrion</keyword>
<protein>
    <recommendedName>
        <fullName evidence="15">Alanine--tRNA ligase</fullName>
        <ecNumber evidence="15">6.1.1.7</ecNumber>
    </recommendedName>
    <alternativeName>
        <fullName evidence="15">Alanyl-tRNA synthetase</fullName>
        <shortName evidence="15">AlaRS</shortName>
    </alternativeName>
</protein>
<dbReference type="Gene3D" id="3.10.310.40">
    <property type="match status" value="1"/>
</dbReference>
<feature type="binding site" evidence="15">
    <location>
        <position position="729"/>
    </location>
    <ligand>
        <name>Zn(2+)</name>
        <dbReference type="ChEBI" id="CHEBI:29105"/>
    </ligand>
</feature>
<dbReference type="CDD" id="cd00673">
    <property type="entry name" value="AlaRS_core"/>
    <property type="match status" value="1"/>
</dbReference>
<dbReference type="GO" id="GO:0004813">
    <property type="term" value="F:alanine-tRNA ligase activity"/>
    <property type="evidence" value="ECO:0007669"/>
    <property type="project" value="UniProtKB-UniRule"/>
</dbReference>
<keyword evidence="5 15" id="KW-0479">Metal-binding</keyword>
<keyword evidence="4 15" id="KW-0436">Ligase</keyword>
<dbReference type="FunFam" id="3.30.930.10:FF:000011">
    <property type="entry name" value="Alanine--tRNA ligase, cytoplasmic"/>
    <property type="match status" value="1"/>
</dbReference>
<evidence type="ECO:0000256" key="5">
    <source>
        <dbReference type="ARBA" id="ARBA00022723"/>
    </source>
</evidence>
<evidence type="ECO:0000256" key="14">
    <source>
        <dbReference type="ARBA" id="ARBA00055137"/>
    </source>
</evidence>
<dbReference type="PROSITE" id="PS50860">
    <property type="entry name" value="AA_TRNA_LIGASE_II_ALA"/>
    <property type="match status" value="1"/>
</dbReference>
<feature type="binding site" evidence="15">
    <location>
        <position position="725"/>
    </location>
    <ligand>
        <name>Zn(2+)</name>
        <dbReference type="ChEBI" id="CHEBI:29105"/>
    </ligand>
</feature>
<evidence type="ECO:0000256" key="15">
    <source>
        <dbReference type="HAMAP-Rule" id="MF_03133"/>
    </source>
</evidence>
<comment type="similarity">
    <text evidence="1">Belongs to the class-II aminoacyl-tRNA synthetase family. Alax-L subfamily.</text>
</comment>
<dbReference type="Gene3D" id="3.30.980.10">
    <property type="entry name" value="Threonyl-trna Synthetase, Chain A, domain 2"/>
    <property type="match status" value="1"/>
</dbReference>
<dbReference type="InterPro" id="IPR018163">
    <property type="entry name" value="Thr/Ala-tRNA-synth_IIc_edit"/>
</dbReference>
<dbReference type="InterPro" id="IPR059090">
    <property type="entry name" value="ALA1_helical"/>
</dbReference>
<dbReference type="Pfam" id="PF02272">
    <property type="entry name" value="DHHA1"/>
    <property type="match status" value="1"/>
</dbReference>
<keyword evidence="6 15" id="KW-0547">Nucleotide-binding</keyword>
<evidence type="ECO:0000256" key="12">
    <source>
        <dbReference type="ARBA" id="ARBA00023146"/>
    </source>
</evidence>
<dbReference type="GO" id="GO:0005524">
    <property type="term" value="F:ATP binding"/>
    <property type="evidence" value="ECO:0007669"/>
    <property type="project" value="UniProtKB-UniRule"/>
</dbReference>
<evidence type="ECO:0000256" key="10">
    <source>
        <dbReference type="ARBA" id="ARBA00022917"/>
    </source>
</evidence>
<dbReference type="SUPFAM" id="SSF55681">
    <property type="entry name" value="Class II aaRS and biotin synthetases"/>
    <property type="match status" value="1"/>
</dbReference>
<dbReference type="InterPro" id="IPR002318">
    <property type="entry name" value="Ala-tRNA-lgiase_IIc"/>
</dbReference>
<dbReference type="GO" id="GO:0070143">
    <property type="term" value="P:mitochondrial alanyl-tRNA aminoacylation"/>
    <property type="evidence" value="ECO:0007669"/>
    <property type="project" value="UniProtKB-UniRule"/>
</dbReference>
<organism evidence="17 18">
    <name type="scientific">Lichtheimia ornata</name>
    <dbReference type="NCBI Taxonomy" id="688661"/>
    <lineage>
        <taxon>Eukaryota</taxon>
        <taxon>Fungi</taxon>
        <taxon>Fungi incertae sedis</taxon>
        <taxon>Mucoromycota</taxon>
        <taxon>Mucoromycotina</taxon>
        <taxon>Mucoromycetes</taxon>
        <taxon>Mucorales</taxon>
        <taxon>Lichtheimiaceae</taxon>
        <taxon>Lichtheimia</taxon>
    </lineage>
</organism>
<evidence type="ECO:0000256" key="4">
    <source>
        <dbReference type="ARBA" id="ARBA00022598"/>
    </source>
</evidence>
<evidence type="ECO:0000313" key="18">
    <source>
        <dbReference type="Proteomes" id="UP001234581"/>
    </source>
</evidence>
<comment type="subunit">
    <text evidence="15">Monomer.</text>
</comment>
<name>A0AAD7Y455_9FUNG</name>
<proteinExistence type="inferred from homology"/>
<evidence type="ECO:0000256" key="11">
    <source>
        <dbReference type="ARBA" id="ARBA00023128"/>
    </source>
</evidence>
<comment type="caution">
    <text evidence="17">The sequence shown here is derived from an EMBL/GenBank/DDBJ whole genome shotgun (WGS) entry which is preliminary data.</text>
</comment>